<comment type="caution">
    <text evidence="1">The sequence shown here is derived from an EMBL/GenBank/DDBJ whole genome shotgun (WGS) entry which is preliminary data.</text>
</comment>
<dbReference type="AlphaFoldDB" id="A0A4C1X0P6"/>
<proteinExistence type="predicted"/>
<dbReference type="Proteomes" id="UP000299102">
    <property type="component" value="Unassembled WGS sequence"/>
</dbReference>
<evidence type="ECO:0000313" key="2">
    <source>
        <dbReference type="Proteomes" id="UP000299102"/>
    </source>
</evidence>
<accession>A0A4C1X0P6</accession>
<sequence length="101" mass="10737">MDLTIKLFALIQSASELPTAVVVDAMDYLQLKCHLQLFALNEGCELAVVADEVTAEANGHLRATDSMLANVTVTPVPAIKAAGNARAFDNSSEIADVHGWL</sequence>
<name>A0A4C1X0P6_EUMVA</name>
<dbReference type="EMBL" id="BGZK01000680">
    <property type="protein sequence ID" value="GBP55875.1"/>
    <property type="molecule type" value="Genomic_DNA"/>
</dbReference>
<reference evidence="1 2" key="1">
    <citation type="journal article" date="2019" name="Commun. Biol.">
        <title>The bagworm genome reveals a unique fibroin gene that provides high tensile strength.</title>
        <authorList>
            <person name="Kono N."/>
            <person name="Nakamura H."/>
            <person name="Ohtoshi R."/>
            <person name="Tomita M."/>
            <person name="Numata K."/>
            <person name="Arakawa K."/>
        </authorList>
    </citation>
    <scope>NUCLEOTIDE SEQUENCE [LARGE SCALE GENOMIC DNA]</scope>
</reference>
<organism evidence="1 2">
    <name type="scientific">Eumeta variegata</name>
    <name type="common">Bagworm moth</name>
    <name type="synonym">Eumeta japonica</name>
    <dbReference type="NCBI Taxonomy" id="151549"/>
    <lineage>
        <taxon>Eukaryota</taxon>
        <taxon>Metazoa</taxon>
        <taxon>Ecdysozoa</taxon>
        <taxon>Arthropoda</taxon>
        <taxon>Hexapoda</taxon>
        <taxon>Insecta</taxon>
        <taxon>Pterygota</taxon>
        <taxon>Neoptera</taxon>
        <taxon>Endopterygota</taxon>
        <taxon>Lepidoptera</taxon>
        <taxon>Glossata</taxon>
        <taxon>Ditrysia</taxon>
        <taxon>Tineoidea</taxon>
        <taxon>Psychidae</taxon>
        <taxon>Oiketicinae</taxon>
        <taxon>Eumeta</taxon>
    </lineage>
</organism>
<keyword evidence="2" id="KW-1185">Reference proteome</keyword>
<protein>
    <submittedName>
        <fullName evidence="1">Uncharacterized protein</fullName>
    </submittedName>
</protein>
<gene>
    <name evidence="1" type="ORF">EVAR_89701_1</name>
</gene>
<evidence type="ECO:0000313" key="1">
    <source>
        <dbReference type="EMBL" id="GBP55875.1"/>
    </source>
</evidence>